<dbReference type="Gene3D" id="3.30.710.10">
    <property type="entry name" value="Potassium Channel Kv1.1, Chain A"/>
    <property type="match status" value="1"/>
</dbReference>
<evidence type="ECO:0000256" key="1">
    <source>
        <dbReference type="SAM" id="Coils"/>
    </source>
</evidence>
<dbReference type="InterPro" id="IPR052972">
    <property type="entry name" value="Sacsin_chaperone_reg"/>
</dbReference>
<feature type="coiled-coil region" evidence="1">
    <location>
        <begin position="250"/>
        <end position="277"/>
    </location>
</feature>
<sequence length="1798" mass="209161">MKSDLSSNDVISRIDTIIDRKQHSNIHEDLIRNEALKLLRYIDDNWDKLTVNNDQVFLNTLLETEWIPTVDASGNKYFSKPQDCCCQKDKDLVCLVVPILECKVKSKEFLKHFKWDTFPEVEKVLQQLELCYESRQPPNNLEKICSAIYEYMSKTLQANEEIFKSQLENKPWILREKKFYSADKVVFRLPSKFRDNVSIIVELPILYASKSKNLFKAMGVRDEIGVKDFILIIKNIVEENKKRRLSDDEMKNVVKEIVQVLEQIARLQQDNKREGKKPESLEGLLIPSTENEFINLDEIQFDDMGDRLDEEKRSEFKIAHQLMTLDIARELELQTLTGKIYGIKSGDIDWDIYEQDESLTTRIKNIISDYPLEKLFIEFLQNADDAGAKQFSVIIDERKKFKHDPSKNSLLSDEMEGWQGPAIWIYNDAEFTDIDFRALIKLGVGGKTRDDTKIGRFGIGFNCAFHVTDLPSIISGQNIAFLDPNAKFLTAQGYPPRRHRGTRFNFIDKELWKFTDQCYPYKVLFECFDFMKDCSFNEAVGFGKKTLFRLPLRTEELAEQSEISNRTIEIREILRRFSNVRGIKEMLFLRNIESCSLHHINEQQETRTIWEANIHMTDACRKIRSSVADTMQIYQLDIERIDNRTVSEMWLLCTGGNEGINSEFREFSRERRLRPRGGVATLLAKSDEKSLEELRAEPFSYPEFRGEIYSYLPMSIATNLGVHLNGNFSLSSARSNISQSENDFLQADCNDAKWNRFILNDVLPELHAKLLDHIALLKETKWRENRTEVIPHHLWPIKDNLNSYKSYGLNVIIKMCLREYKIFWTEASGGKFVSLKTARFLKGEDPIIANILADLGVLAVNLNEENFNQLEEAKTNSRNPNFKYTSIDGRLVCGECQRKKLMLPFKKENNNHDSLFKFLNFILKEKDKSTYRLLAGLPLVPLSNGSVGNFGEVHYIGEQEHLDLFPSIGPSKFVTVNLPKELAEIFTDDEFSEITHIKKFDALAILDLLVYELSFSDIEWEPNGDIVPYNRWLEKIWSILITDAEKLDFTILSSFPLLPMTEPSIMIVRPDITNPLLYDNEHILIPILVKLKVRFTNMKIFECANESLKQCIVQCTPINIINSLEQARHSSSSNMKELFESSDLSPSDYEMLRTFIKKELETLTGNQENFMDILMSLPIWPIHSDEKDMFIDAKSGILLPFKLPFFSFRRKTTFYKCDHETDFNTLTSLNAQTKSELEYLKEYLLPEFMDYSKPIDCPGYVPFLLKVLSLENSEIEQYLKQQRVIPNRSLEDFVSANELYDMNEPLFRSIFADSDKFLPSELQNDSVCLEALVRIGLNRQVNHNTYIKCTESLVSQIRNIKRGIVTIEKVKNRAKVLVRCLYENVDTLNFNEEQWNKILDTKFVPSETNLPSQLYHTSKETSGFESFRTLCSHKYKKVCWSKRPLFDENIEPITSFNQRYPNIGIPSTEDIIEHWFFIVDNINSWKSLECKEIKSVIKEIYEIMNECSQDENQKVLIGLKIKNNKRKLFLIGEDPFNVDNWEIGEKLIIGLHDKVEEYLKPYENLLELAGARKLNEIKSNVIIREHDQKDILFEALLNKLIIQSSNEYNDVIFIVGSEKEQIGASRYVLSAASPYFNTMFCGGFSESASKEVKTIELEDVRPEACRVFLQWLYGQSFEEATKSALRKKENFTDEQESYETYYLYFLVHLLKITDIYGADALKDNVEDTIIKSHVNVHNVCEILKWSKQSKAPQLINHCEQYIESNNNIILEQRLEYMNGEDEDEISEETEMVNTLLER</sequence>
<name>A0A9N9FP45_9GLOM</name>
<dbReference type="NCBIfam" id="NF047352">
    <property type="entry name" value="P_loop_sacsin"/>
    <property type="match status" value="1"/>
</dbReference>
<dbReference type="InterPro" id="IPR036890">
    <property type="entry name" value="HATPase_C_sf"/>
</dbReference>
<dbReference type="SUPFAM" id="SSF55874">
    <property type="entry name" value="ATPase domain of HSP90 chaperone/DNA topoisomerase II/histidine kinase"/>
    <property type="match status" value="1"/>
</dbReference>
<dbReference type="OrthoDB" id="1262810at2759"/>
<dbReference type="Pfam" id="PF00651">
    <property type="entry name" value="BTB"/>
    <property type="match status" value="1"/>
</dbReference>
<dbReference type="SMART" id="SM00225">
    <property type="entry name" value="BTB"/>
    <property type="match status" value="1"/>
</dbReference>
<feature type="domain" description="BTB" evidence="2">
    <location>
        <begin position="1609"/>
        <end position="1681"/>
    </location>
</feature>
<keyword evidence="4" id="KW-1185">Reference proteome</keyword>
<dbReference type="PANTHER" id="PTHR15600">
    <property type="entry name" value="SACSIN"/>
    <property type="match status" value="1"/>
</dbReference>
<accession>A0A9N9FP45</accession>
<dbReference type="CDD" id="cd18186">
    <property type="entry name" value="BTB_POZ_ZBTB_KLHL-like"/>
    <property type="match status" value="1"/>
</dbReference>
<dbReference type="InterPro" id="IPR011333">
    <property type="entry name" value="SKP1/BTB/POZ_sf"/>
</dbReference>
<evidence type="ECO:0000259" key="2">
    <source>
        <dbReference type="PROSITE" id="PS50097"/>
    </source>
</evidence>
<keyword evidence="1" id="KW-0175">Coiled coil</keyword>
<organism evidence="3 4">
    <name type="scientific">Funneliformis caledonium</name>
    <dbReference type="NCBI Taxonomy" id="1117310"/>
    <lineage>
        <taxon>Eukaryota</taxon>
        <taxon>Fungi</taxon>
        <taxon>Fungi incertae sedis</taxon>
        <taxon>Mucoromycota</taxon>
        <taxon>Glomeromycotina</taxon>
        <taxon>Glomeromycetes</taxon>
        <taxon>Glomerales</taxon>
        <taxon>Glomeraceae</taxon>
        <taxon>Funneliformis</taxon>
    </lineage>
</organism>
<dbReference type="PANTHER" id="PTHR15600:SF42">
    <property type="entry name" value="SACSIN"/>
    <property type="match status" value="1"/>
</dbReference>
<proteinExistence type="predicted"/>
<evidence type="ECO:0000313" key="4">
    <source>
        <dbReference type="Proteomes" id="UP000789570"/>
    </source>
</evidence>
<comment type="caution">
    <text evidence="3">The sequence shown here is derived from an EMBL/GenBank/DDBJ whole genome shotgun (WGS) entry which is preliminary data.</text>
</comment>
<protein>
    <submittedName>
        <fullName evidence="3">8083_t:CDS:1</fullName>
    </submittedName>
</protein>
<dbReference type="Pfam" id="PF25794">
    <property type="entry name" value="SACS"/>
    <property type="match status" value="1"/>
</dbReference>
<dbReference type="EMBL" id="CAJVPQ010001336">
    <property type="protein sequence ID" value="CAG8546576.1"/>
    <property type="molecule type" value="Genomic_DNA"/>
</dbReference>
<feature type="non-terminal residue" evidence="3">
    <location>
        <position position="1"/>
    </location>
</feature>
<dbReference type="Proteomes" id="UP000789570">
    <property type="component" value="Unassembled WGS sequence"/>
</dbReference>
<dbReference type="SUPFAM" id="SSF54695">
    <property type="entry name" value="POZ domain"/>
    <property type="match status" value="1"/>
</dbReference>
<dbReference type="InterPro" id="IPR058210">
    <property type="entry name" value="SACS/Nov_dom"/>
</dbReference>
<dbReference type="InterPro" id="IPR000210">
    <property type="entry name" value="BTB/POZ_dom"/>
</dbReference>
<reference evidence="3" key="1">
    <citation type="submission" date="2021-06" db="EMBL/GenBank/DDBJ databases">
        <authorList>
            <person name="Kallberg Y."/>
            <person name="Tangrot J."/>
            <person name="Rosling A."/>
        </authorList>
    </citation>
    <scope>NUCLEOTIDE SEQUENCE</scope>
    <source>
        <strain evidence="3">UK204</strain>
    </source>
</reference>
<evidence type="ECO:0000313" key="3">
    <source>
        <dbReference type="EMBL" id="CAG8546576.1"/>
    </source>
</evidence>
<dbReference type="PROSITE" id="PS50097">
    <property type="entry name" value="BTB"/>
    <property type="match status" value="1"/>
</dbReference>
<dbReference type="GO" id="GO:0030544">
    <property type="term" value="F:Hsp70 protein binding"/>
    <property type="evidence" value="ECO:0007669"/>
    <property type="project" value="TreeGrafter"/>
</dbReference>
<gene>
    <name evidence="3" type="ORF">FCALED_LOCUS5905</name>
</gene>